<feature type="repeat" description="PPR" evidence="2">
    <location>
        <begin position="89"/>
        <end position="123"/>
    </location>
</feature>
<dbReference type="InterPro" id="IPR002885">
    <property type="entry name" value="PPR_rpt"/>
</dbReference>
<evidence type="ECO:0000256" key="3">
    <source>
        <dbReference type="SAM" id="MobiDB-lite"/>
    </source>
</evidence>
<gene>
    <name evidence="4" type="ORF">SCF082_LOCUS43427</name>
</gene>
<sequence>VFAWEKALALLDDMRVADYHPVVDHYNRALLACERANQWEQVMQIWESLKVSGTPDRMSFSVLLTRSCQLSLWQDALRFWKDMGPDMANEMVCSQIMRACGRAGKWEIALALMDVMQDQEMVLDEVIYGTAIQACERARKWQHALALLVTLLPVERARQEEGPQVDFLGLTEEDWDVIESLEDETSDPRMEFLWDEFKDLYGIEEEEEEVTPDSAVEAVLRTLEVQEPHISPNLPIFSSTVRALSRGFQVARALDILEQMACAGIQRDLMLMSDFATGCADAWHSSLQLLEDVLDKGDLVVDTPLINAVTWAMTCAKCWTRALEMRQVLDNQSLRPSTVTFNTLLTACVQARAAAACQALLQELQRSECLPNQDTEKLIAEIRDQVKIQPLPTSRQKTAMPKTFSAQSWKALRPTSTTRSPQRGTSKELRRSRTSGSPCWWAQQPAVWVQEVMASMWTRCC</sequence>
<dbReference type="PANTHER" id="PTHR47936">
    <property type="entry name" value="PPR_LONG DOMAIN-CONTAINING PROTEIN"/>
    <property type="match status" value="1"/>
</dbReference>
<comment type="caution">
    <text evidence="4">The sequence shown here is derived from an EMBL/GenBank/DDBJ whole genome shotgun (WGS) entry which is preliminary data.</text>
</comment>
<dbReference type="InterPro" id="IPR011990">
    <property type="entry name" value="TPR-like_helical_dom_sf"/>
</dbReference>
<protein>
    <submittedName>
        <fullName evidence="4">Chloroplastic</fullName>
    </submittedName>
</protein>
<evidence type="ECO:0000313" key="5">
    <source>
        <dbReference type="Proteomes" id="UP001642464"/>
    </source>
</evidence>
<feature type="region of interest" description="Disordered" evidence="3">
    <location>
        <begin position="390"/>
        <end position="436"/>
    </location>
</feature>
<keyword evidence="5" id="KW-1185">Reference proteome</keyword>
<proteinExistence type="predicted"/>
<dbReference type="Gene3D" id="1.25.40.10">
    <property type="entry name" value="Tetratricopeptide repeat domain"/>
    <property type="match status" value="2"/>
</dbReference>
<feature type="non-terminal residue" evidence="4">
    <location>
        <position position="1"/>
    </location>
</feature>
<keyword evidence="1" id="KW-0677">Repeat</keyword>
<feature type="compositionally biased region" description="Polar residues" evidence="3">
    <location>
        <begin position="404"/>
        <end position="424"/>
    </location>
</feature>
<dbReference type="PROSITE" id="PS51375">
    <property type="entry name" value="PPR"/>
    <property type="match status" value="2"/>
</dbReference>
<dbReference type="EMBL" id="CAXAMM010040285">
    <property type="protein sequence ID" value="CAK9092270.1"/>
    <property type="molecule type" value="Genomic_DNA"/>
</dbReference>
<organism evidence="4 5">
    <name type="scientific">Durusdinium trenchii</name>
    <dbReference type="NCBI Taxonomy" id="1381693"/>
    <lineage>
        <taxon>Eukaryota</taxon>
        <taxon>Sar</taxon>
        <taxon>Alveolata</taxon>
        <taxon>Dinophyceae</taxon>
        <taxon>Suessiales</taxon>
        <taxon>Symbiodiniaceae</taxon>
        <taxon>Durusdinium</taxon>
    </lineage>
</organism>
<dbReference type="PANTHER" id="PTHR47936:SF1">
    <property type="entry name" value="PENTATRICOPEPTIDE REPEAT-CONTAINING PROTEIN GUN1, CHLOROPLASTIC"/>
    <property type="match status" value="1"/>
</dbReference>
<reference evidence="4 5" key="1">
    <citation type="submission" date="2024-02" db="EMBL/GenBank/DDBJ databases">
        <authorList>
            <person name="Chen Y."/>
            <person name="Shah S."/>
            <person name="Dougan E. K."/>
            <person name="Thang M."/>
            <person name="Chan C."/>
        </authorList>
    </citation>
    <scope>NUCLEOTIDE SEQUENCE [LARGE SCALE GENOMIC DNA]</scope>
</reference>
<dbReference type="NCBIfam" id="TIGR00756">
    <property type="entry name" value="PPR"/>
    <property type="match status" value="1"/>
</dbReference>
<dbReference type="Pfam" id="PF01535">
    <property type="entry name" value="PPR"/>
    <property type="match status" value="1"/>
</dbReference>
<evidence type="ECO:0000313" key="4">
    <source>
        <dbReference type="EMBL" id="CAK9092270.1"/>
    </source>
</evidence>
<dbReference type="Proteomes" id="UP001642464">
    <property type="component" value="Unassembled WGS sequence"/>
</dbReference>
<dbReference type="Pfam" id="PF13812">
    <property type="entry name" value="PPR_3"/>
    <property type="match status" value="1"/>
</dbReference>
<accession>A0ABP0QWM0</accession>
<evidence type="ECO:0000256" key="1">
    <source>
        <dbReference type="ARBA" id="ARBA00022737"/>
    </source>
</evidence>
<name>A0ABP0QWM0_9DINO</name>
<feature type="repeat" description="PPR" evidence="2">
    <location>
        <begin position="337"/>
        <end position="371"/>
    </location>
</feature>
<evidence type="ECO:0000256" key="2">
    <source>
        <dbReference type="PROSITE-ProRule" id="PRU00708"/>
    </source>
</evidence>